<dbReference type="InterPro" id="IPR000792">
    <property type="entry name" value="Tscrpt_reg_LuxR_C"/>
</dbReference>
<dbReference type="SUPFAM" id="SSF46894">
    <property type="entry name" value="C-terminal effector domain of the bipartite response regulators"/>
    <property type="match status" value="1"/>
</dbReference>
<dbReference type="Pfam" id="PF00072">
    <property type="entry name" value="Response_reg"/>
    <property type="match status" value="1"/>
</dbReference>
<dbReference type="SUPFAM" id="SSF52172">
    <property type="entry name" value="CheY-like"/>
    <property type="match status" value="1"/>
</dbReference>
<evidence type="ECO:0000256" key="2">
    <source>
        <dbReference type="ARBA" id="ARBA00023125"/>
    </source>
</evidence>
<dbReference type="Gene3D" id="3.40.50.2300">
    <property type="match status" value="1"/>
</dbReference>
<dbReference type="InterPro" id="IPR058245">
    <property type="entry name" value="NreC/VraR/RcsB-like_REC"/>
</dbReference>
<dbReference type="AlphaFoldDB" id="A0A5B8VL96"/>
<dbReference type="InterPro" id="IPR039420">
    <property type="entry name" value="WalR-like"/>
</dbReference>
<dbReference type="PROSITE" id="PS00622">
    <property type="entry name" value="HTH_LUXR_1"/>
    <property type="match status" value="1"/>
</dbReference>
<dbReference type="Pfam" id="PF00196">
    <property type="entry name" value="GerE"/>
    <property type="match status" value="1"/>
</dbReference>
<keyword evidence="2" id="KW-0238">DNA-binding</keyword>
<name>A0A5B8VL96_9BACT</name>
<dbReference type="PROSITE" id="PS50043">
    <property type="entry name" value="HTH_LUXR_2"/>
    <property type="match status" value="1"/>
</dbReference>
<dbReference type="OrthoDB" id="9797341at2"/>
<evidence type="ECO:0000256" key="3">
    <source>
        <dbReference type="PROSITE-ProRule" id="PRU00169"/>
    </source>
</evidence>
<evidence type="ECO:0000259" key="5">
    <source>
        <dbReference type="PROSITE" id="PS50110"/>
    </source>
</evidence>
<keyword evidence="1 3" id="KW-0597">Phosphoprotein</keyword>
<evidence type="ECO:0000259" key="4">
    <source>
        <dbReference type="PROSITE" id="PS50043"/>
    </source>
</evidence>
<dbReference type="SMART" id="SM00448">
    <property type="entry name" value="REC"/>
    <property type="match status" value="1"/>
</dbReference>
<dbReference type="GO" id="GO:0006355">
    <property type="term" value="P:regulation of DNA-templated transcription"/>
    <property type="evidence" value="ECO:0007669"/>
    <property type="project" value="InterPro"/>
</dbReference>
<evidence type="ECO:0000313" key="7">
    <source>
        <dbReference type="Proteomes" id="UP000321291"/>
    </source>
</evidence>
<dbReference type="PANTHER" id="PTHR43214">
    <property type="entry name" value="TWO-COMPONENT RESPONSE REGULATOR"/>
    <property type="match status" value="1"/>
</dbReference>
<evidence type="ECO:0000256" key="1">
    <source>
        <dbReference type="ARBA" id="ARBA00022553"/>
    </source>
</evidence>
<keyword evidence="7" id="KW-1185">Reference proteome</keyword>
<dbReference type="PRINTS" id="PR00038">
    <property type="entry name" value="HTHLUXR"/>
</dbReference>
<dbReference type="KEGG" id="agi:FSB73_11965"/>
<feature type="domain" description="Response regulatory" evidence="5">
    <location>
        <begin position="6"/>
        <end position="122"/>
    </location>
</feature>
<dbReference type="InterPro" id="IPR016032">
    <property type="entry name" value="Sig_transdc_resp-reg_C-effctor"/>
</dbReference>
<dbReference type="InterPro" id="IPR001789">
    <property type="entry name" value="Sig_transdc_resp-reg_receiver"/>
</dbReference>
<dbReference type="InterPro" id="IPR011006">
    <property type="entry name" value="CheY-like_superfamily"/>
</dbReference>
<dbReference type="EMBL" id="CP042434">
    <property type="protein sequence ID" value="QEC72280.1"/>
    <property type="molecule type" value="Genomic_DNA"/>
</dbReference>
<feature type="domain" description="HTH luxR-type" evidence="4">
    <location>
        <begin position="140"/>
        <end position="205"/>
    </location>
</feature>
<dbReference type="Proteomes" id="UP000321291">
    <property type="component" value="Chromosome"/>
</dbReference>
<dbReference type="GO" id="GO:0003677">
    <property type="term" value="F:DNA binding"/>
    <property type="evidence" value="ECO:0007669"/>
    <property type="project" value="UniProtKB-KW"/>
</dbReference>
<dbReference type="CDD" id="cd17535">
    <property type="entry name" value="REC_NarL-like"/>
    <property type="match status" value="1"/>
</dbReference>
<dbReference type="CDD" id="cd06170">
    <property type="entry name" value="LuxR_C_like"/>
    <property type="match status" value="1"/>
</dbReference>
<evidence type="ECO:0000313" key="6">
    <source>
        <dbReference type="EMBL" id="QEC72280.1"/>
    </source>
</evidence>
<dbReference type="SMART" id="SM00421">
    <property type="entry name" value="HTH_LUXR"/>
    <property type="match status" value="1"/>
</dbReference>
<reference evidence="6 7" key="1">
    <citation type="journal article" date="2017" name="Int. J. Syst. Evol. Microbiol.">
        <title>Arachidicoccus ginsenosidivorans sp. nov., with ginsenoside-converting activity isolated from ginseng cultivating soil.</title>
        <authorList>
            <person name="Siddiqi M.Z."/>
            <person name="Aslam Z."/>
            <person name="Im W.T."/>
        </authorList>
    </citation>
    <scope>NUCLEOTIDE SEQUENCE [LARGE SCALE GENOMIC DNA]</scope>
    <source>
        <strain evidence="6 7">Gsoil 809</strain>
    </source>
</reference>
<proteinExistence type="predicted"/>
<accession>A0A5B8VL96</accession>
<dbReference type="GO" id="GO:0000160">
    <property type="term" value="P:phosphorelay signal transduction system"/>
    <property type="evidence" value="ECO:0007669"/>
    <property type="project" value="InterPro"/>
</dbReference>
<protein>
    <submittedName>
        <fullName evidence="6">Response regulator transcription factor</fullName>
    </submittedName>
</protein>
<gene>
    <name evidence="6" type="ORF">FSB73_11965</name>
</gene>
<organism evidence="6 7">
    <name type="scientific">Arachidicoccus ginsenosidivorans</name>
    <dbReference type="NCBI Taxonomy" id="496057"/>
    <lineage>
        <taxon>Bacteria</taxon>
        <taxon>Pseudomonadati</taxon>
        <taxon>Bacteroidota</taxon>
        <taxon>Chitinophagia</taxon>
        <taxon>Chitinophagales</taxon>
        <taxon>Chitinophagaceae</taxon>
        <taxon>Arachidicoccus</taxon>
    </lineage>
</organism>
<feature type="modified residue" description="4-aspartylphosphate" evidence="3">
    <location>
        <position position="57"/>
    </location>
</feature>
<sequence length="207" mass="22842">MSAMIKVILTEDHPLVVEGIKAMLDHQPDLTCMATCGSASALLGLLKTMQPDIILMDINLPDTSGIDLCKAVKQLYPAIGVLALSINNHPSVIRQMMDNGADGYLLKDAEKSEIIAAIKAVTKNNCFYSHSVTMTLRNADNHPLPSLTRREREVLELISDGFTNREIAEKLYVDITTVDSHRKNMLAKYNVKNTSALIKLAMINHLL</sequence>
<dbReference type="PANTHER" id="PTHR43214:SF43">
    <property type="entry name" value="TWO-COMPONENT RESPONSE REGULATOR"/>
    <property type="match status" value="1"/>
</dbReference>
<dbReference type="PROSITE" id="PS50110">
    <property type="entry name" value="RESPONSE_REGULATORY"/>
    <property type="match status" value="1"/>
</dbReference>